<comment type="similarity">
    <text evidence="1 12 13">Belongs to the peptidase S24 family.</text>
</comment>
<dbReference type="InterPro" id="IPR006200">
    <property type="entry name" value="LexA"/>
</dbReference>
<dbReference type="EMBL" id="CP001825">
    <property type="protein sequence ID" value="ACZ41918.1"/>
    <property type="molecule type" value="Genomic_DNA"/>
</dbReference>
<proteinExistence type="inferred from homology"/>
<dbReference type="NCBIfam" id="TIGR00498">
    <property type="entry name" value="lexA"/>
    <property type="match status" value="1"/>
</dbReference>
<dbReference type="RefSeq" id="WP_012874953.1">
    <property type="nucleotide sequence ID" value="NC_013525.1"/>
</dbReference>
<dbReference type="OrthoDB" id="9787787at2"/>
<sequence>MAKDKLTAKQQQILSFLQEFIQEYGIPPTVREIQRSLGLSSTSVVDYNLKQLEEKGYITRNKNISRGISLPFKKVEENVTTIPVVGVIAAGSPIEVPEDLSDPAVWADTIEVNNSLLNLKSDGLFALRVKGHSMVDALIDDGDLIIMRHANTAENGETVAVWLEKEKATTLKKFYHEGDRIRLQPANITMQPIYVSPDDIQIQGKLVAVIRQISK</sequence>
<dbReference type="InterPro" id="IPR006199">
    <property type="entry name" value="LexA_DNA-bd_dom"/>
</dbReference>
<evidence type="ECO:0000256" key="12">
    <source>
        <dbReference type="HAMAP-Rule" id="MF_00015"/>
    </source>
</evidence>
<evidence type="ECO:0000259" key="15">
    <source>
        <dbReference type="Pfam" id="PF01726"/>
    </source>
</evidence>
<keyword evidence="7 12" id="KW-0805">Transcription regulation</keyword>
<dbReference type="InterPro" id="IPR036390">
    <property type="entry name" value="WH_DNA-bd_sf"/>
</dbReference>
<comment type="catalytic activity">
    <reaction evidence="12">
        <text>Hydrolysis of Ala-|-Gly bond in repressor LexA.</text>
        <dbReference type="EC" id="3.4.21.88"/>
    </reaction>
</comment>
<feature type="domain" description="LexA repressor DNA-binding" evidence="15">
    <location>
        <begin position="4"/>
        <end position="67"/>
    </location>
</feature>
<dbReference type="GO" id="GO:0006281">
    <property type="term" value="P:DNA repair"/>
    <property type="evidence" value="ECO:0007669"/>
    <property type="project" value="UniProtKB-UniRule"/>
</dbReference>
<evidence type="ECO:0000256" key="3">
    <source>
        <dbReference type="ARBA" id="ARBA00022705"/>
    </source>
</evidence>
<accession>D1CG62</accession>
<evidence type="ECO:0000256" key="10">
    <source>
        <dbReference type="ARBA" id="ARBA00023204"/>
    </source>
</evidence>
<evidence type="ECO:0000313" key="17">
    <source>
        <dbReference type="Proteomes" id="UP000000323"/>
    </source>
</evidence>
<keyword evidence="8 12" id="KW-0238">DNA-binding</keyword>
<dbReference type="GO" id="GO:0003677">
    <property type="term" value="F:DNA binding"/>
    <property type="evidence" value="ECO:0007669"/>
    <property type="project" value="UniProtKB-UniRule"/>
</dbReference>
<feature type="site" description="Cleavage; by autolysis" evidence="12">
    <location>
        <begin position="90"/>
        <end position="91"/>
    </location>
</feature>
<name>D1CG62_THET1</name>
<dbReference type="MEROPS" id="S24.001"/>
<dbReference type="InterPro" id="IPR006197">
    <property type="entry name" value="Peptidase_S24_LexA"/>
</dbReference>
<evidence type="ECO:0000256" key="13">
    <source>
        <dbReference type="RuleBase" id="RU003991"/>
    </source>
</evidence>
<evidence type="ECO:0000256" key="1">
    <source>
        <dbReference type="ARBA" id="ARBA00007484"/>
    </source>
</evidence>
<keyword evidence="4 12" id="KW-0227">DNA damage</keyword>
<evidence type="ECO:0000256" key="2">
    <source>
        <dbReference type="ARBA" id="ARBA00022491"/>
    </source>
</evidence>
<dbReference type="KEGG" id="ttr:Tter_1002"/>
<dbReference type="HOGENOM" id="CLU_066192_45_2_0"/>
<dbReference type="CDD" id="cd06529">
    <property type="entry name" value="S24_LexA-like"/>
    <property type="match status" value="1"/>
</dbReference>
<dbReference type="Gene3D" id="2.10.109.10">
    <property type="entry name" value="Umud Fragment, subunit A"/>
    <property type="match status" value="1"/>
</dbReference>
<evidence type="ECO:0000256" key="9">
    <source>
        <dbReference type="ARBA" id="ARBA00023163"/>
    </source>
</evidence>
<evidence type="ECO:0000256" key="6">
    <source>
        <dbReference type="ARBA" id="ARBA00022813"/>
    </source>
</evidence>
<gene>
    <name evidence="12" type="primary">lexA</name>
    <name evidence="16" type="ordered locus">Tter_1002</name>
</gene>
<dbReference type="SUPFAM" id="SSF51306">
    <property type="entry name" value="LexA/Signal peptidase"/>
    <property type="match status" value="1"/>
</dbReference>
<evidence type="ECO:0000256" key="5">
    <source>
        <dbReference type="ARBA" id="ARBA00022801"/>
    </source>
</evidence>
<dbReference type="InterPro" id="IPR036388">
    <property type="entry name" value="WH-like_DNA-bd_sf"/>
</dbReference>
<keyword evidence="9 12" id="KW-0804">Transcription</keyword>
<keyword evidence="11 12" id="KW-0742">SOS response</keyword>
<dbReference type="GO" id="GO:0006508">
    <property type="term" value="P:proteolysis"/>
    <property type="evidence" value="ECO:0007669"/>
    <property type="project" value="InterPro"/>
</dbReference>
<keyword evidence="2 12" id="KW-0678">Repressor</keyword>
<comment type="function">
    <text evidence="12">Represses a number of genes involved in the response to DNA damage (SOS response), including recA and lexA. In the presence of single-stranded DNA, RecA interacts with LexA causing an autocatalytic cleavage which disrupts the DNA-binding part of LexA, leading to derepression of the SOS regulon and eventually DNA repair.</text>
</comment>
<dbReference type="HAMAP" id="MF_00015">
    <property type="entry name" value="LexA"/>
    <property type="match status" value="1"/>
</dbReference>
<dbReference type="GO" id="GO:0004252">
    <property type="term" value="F:serine-type endopeptidase activity"/>
    <property type="evidence" value="ECO:0007669"/>
    <property type="project" value="UniProtKB-UniRule"/>
</dbReference>
<feature type="DNA-binding region" description="H-T-H motif" evidence="12">
    <location>
        <begin position="30"/>
        <end position="50"/>
    </location>
</feature>
<dbReference type="Pfam" id="PF00717">
    <property type="entry name" value="Peptidase_S24"/>
    <property type="match status" value="1"/>
</dbReference>
<keyword evidence="10 12" id="KW-0234">DNA repair</keyword>
<dbReference type="AlphaFoldDB" id="D1CG62"/>
<dbReference type="FunFam" id="1.10.10.10:FF:000009">
    <property type="entry name" value="LexA repressor"/>
    <property type="match status" value="1"/>
</dbReference>
<evidence type="ECO:0000256" key="7">
    <source>
        <dbReference type="ARBA" id="ARBA00023015"/>
    </source>
</evidence>
<dbReference type="InterPro" id="IPR036286">
    <property type="entry name" value="LexA/Signal_pep-like_sf"/>
</dbReference>
<feature type="domain" description="Peptidase S24/S26A/S26B/S26C" evidence="14">
    <location>
        <begin position="83"/>
        <end position="207"/>
    </location>
</feature>
<dbReference type="PANTHER" id="PTHR33516:SF2">
    <property type="entry name" value="LEXA REPRESSOR-RELATED"/>
    <property type="match status" value="1"/>
</dbReference>
<reference evidence="17" key="1">
    <citation type="journal article" date="2010" name="Stand. Genomic Sci.">
        <title>Complete genome sequence of 'Thermobaculum terrenum' type strain (YNP1).</title>
        <authorList>
            <person name="Kiss H."/>
            <person name="Cleland D."/>
            <person name="Lapidus A."/>
            <person name="Lucas S."/>
            <person name="Glavina Del Rio T."/>
            <person name="Nolan M."/>
            <person name="Tice H."/>
            <person name="Han C."/>
            <person name="Goodwin L."/>
            <person name="Pitluck S."/>
            <person name="Liolios K."/>
            <person name="Ivanova N."/>
            <person name="Mavromatis K."/>
            <person name="Ovchinnikova G."/>
            <person name="Pati A."/>
            <person name="Chen A."/>
            <person name="Palaniappan K."/>
            <person name="Land M."/>
            <person name="Hauser L."/>
            <person name="Chang Y."/>
            <person name="Jeffries C."/>
            <person name="Lu M."/>
            <person name="Brettin T."/>
            <person name="Detter J."/>
            <person name="Goker M."/>
            <person name="Tindall B."/>
            <person name="Beck B."/>
            <person name="McDermott T."/>
            <person name="Woyke T."/>
            <person name="Bristow J."/>
            <person name="Eisen J."/>
            <person name="Markowitz V."/>
            <person name="Hugenholtz P."/>
            <person name="Kyrpides N."/>
            <person name="Klenk H."/>
            <person name="Cheng J."/>
        </authorList>
    </citation>
    <scope>NUCLEOTIDE SEQUENCE [LARGE SCALE GENOMIC DNA]</scope>
    <source>
        <strain evidence="17">ATCC BAA-798 / YNP1</strain>
    </source>
</reference>
<protein>
    <recommendedName>
        <fullName evidence="12">LexA repressor</fullName>
        <ecNumber evidence="12">3.4.21.88</ecNumber>
    </recommendedName>
</protein>
<dbReference type="Gene3D" id="1.10.10.10">
    <property type="entry name" value="Winged helix-like DNA-binding domain superfamily/Winged helix DNA-binding domain"/>
    <property type="match status" value="1"/>
</dbReference>
<evidence type="ECO:0000313" key="16">
    <source>
        <dbReference type="EMBL" id="ACZ41918.1"/>
    </source>
</evidence>
<dbReference type="Pfam" id="PF01726">
    <property type="entry name" value="LexA_DNA_bind"/>
    <property type="match status" value="1"/>
</dbReference>
<feature type="active site" description="For autocatalytic cleavage activity" evidence="12">
    <location>
        <position position="172"/>
    </location>
</feature>
<evidence type="ECO:0000256" key="4">
    <source>
        <dbReference type="ARBA" id="ARBA00022763"/>
    </source>
</evidence>
<keyword evidence="17" id="KW-1185">Reference proteome</keyword>
<organism evidence="16 17">
    <name type="scientific">Thermobaculum terrenum (strain ATCC BAA-798 / CCMEE 7001 / YNP1)</name>
    <dbReference type="NCBI Taxonomy" id="525904"/>
    <lineage>
        <taxon>Bacteria</taxon>
        <taxon>Bacillati</taxon>
        <taxon>Chloroflexota</taxon>
        <taxon>Chloroflexia</taxon>
        <taxon>Candidatus Thermobaculales</taxon>
        <taxon>Candidatus Thermobaculaceae</taxon>
        <taxon>Thermobaculum</taxon>
    </lineage>
</organism>
<dbReference type="InterPro" id="IPR050077">
    <property type="entry name" value="LexA_repressor"/>
</dbReference>
<dbReference type="EC" id="3.4.21.88" evidence="12"/>
<comment type="subunit">
    <text evidence="12">Homodimer.</text>
</comment>
<keyword evidence="6 12" id="KW-0068">Autocatalytic cleavage</keyword>
<keyword evidence="3 12" id="KW-0235">DNA replication</keyword>
<dbReference type="GO" id="GO:0045892">
    <property type="term" value="P:negative regulation of DNA-templated transcription"/>
    <property type="evidence" value="ECO:0007669"/>
    <property type="project" value="UniProtKB-UniRule"/>
</dbReference>
<evidence type="ECO:0000259" key="14">
    <source>
        <dbReference type="Pfam" id="PF00717"/>
    </source>
</evidence>
<dbReference type="GO" id="GO:0006260">
    <property type="term" value="P:DNA replication"/>
    <property type="evidence" value="ECO:0007669"/>
    <property type="project" value="UniProtKB-UniRule"/>
</dbReference>
<evidence type="ECO:0000256" key="11">
    <source>
        <dbReference type="ARBA" id="ARBA00023236"/>
    </source>
</evidence>
<dbReference type="SUPFAM" id="SSF46785">
    <property type="entry name" value="Winged helix' DNA-binding domain"/>
    <property type="match status" value="1"/>
</dbReference>
<dbReference type="Proteomes" id="UP000000323">
    <property type="component" value="Chromosome 1"/>
</dbReference>
<dbReference type="InterPro" id="IPR015927">
    <property type="entry name" value="Peptidase_S24_S26A/B/C"/>
</dbReference>
<dbReference type="PRINTS" id="PR00726">
    <property type="entry name" value="LEXASERPTASE"/>
</dbReference>
<keyword evidence="5 12" id="KW-0378">Hydrolase</keyword>
<dbReference type="GO" id="GO:0009432">
    <property type="term" value="P:SOS response"/>
    <property type="evidence" value="ECO:0007669"/>
    <property type="project" value="UniProtKB-UniRule"/>
</dbReference>
<feature type="active site" description="For autocatalytic cleavage activity" evidence="12">
    <location>
        <position position="133"/>
    </location>
</feature>
<dbReference type="PANTHER" id="PTHR33516">
    <property type="entry name" value="LEXA REPRESSOR"/>
    <property type="match status" value="1"/>
</dbReference>
<dbReference type="eggNOG" id="COG1974">
    <property type="taxonomic scope" value="Bacteria"/>
</dbReference>
<dbReference type="STRING" id="525904.Tter_1002"/>
<evidence type="ECO:0000256" key="8">
    <source>
        <dbReference type="ARBA" id="ARBA00023125"/>
    </source>
</evidence>
<dbReference type="InterPro" id="IPR039418">
    <property type="entry name" value="LexA-like"/>
</dbReference>